<dbReference type="PANTHER" id="PTHR33751">
    <property type="entry name" value="CBB3-TYPE CYTOCHROME C OXIDASE SUBUNIT FIXP"/>
    <property type="match status" value="1"/>
</dbReference>
<keyword evidence="5" id="KW-0574">Periplasm</keyword>
<dbReference type="EMBL" id="CP071793">
    <property type="protein sequence ID" value="QTD50833.1"/>
    <property type="molecule type" value="Genomic_DNA"/>
</dbReference>
<evidence type="ECO:0000313" key="12">
    <source>
        <dbReference type="EMBL" id="QTD50833.1"/>
    </source>
</evidence>
<evidence type="ECO:0000256" key="1">
    <source>
        <dbReference type="ARBA" id="ARBA00004418"/>
    </source>
</evidence>
<dbReference type="PROSITE" id="PS51007">
    <property type="entry name" value="CYTC"/>
    <property type="match status" value="2"/>
</dbReference>
<dbReference type="Gene3D" id="1.10.760.10">
    <property type="entry name" value="Cytochrome c-like domain"/>
    <property type="match status" value="2"/>
</dbReference>
<dbReference type="Proteomes" id="UP000663929">
    <property type="component" value="Chromosome"/>
</dbReference>
<dbReference type="GO" id="GO:0042597">
    <property type="term" value="C:periplasmic space"/>
    <property type="evidence" value="ECO:0007669"/>
    <property type="project" value="UniProtKB-SubCell"/>
</dbReference>
<dbReference type="InterPro" id="IPR009056">
    <property type="entry name" value="Cyt_c-like_dom"/>
</dbReference>
<feature type="binding site" description="covalent" evidence="8">
    <location>
        <position position="133"/>
    </location>
    <ligand>
        <name>heme c</name>
        <dbReference type="ChEBI" id="CHEBI:61717"/>
        <label>2</label>
    </ligand>
</feature>
<keyword evidence="6" id="KW-0249">Electron transport</keyword>
<feature type="binding site" description="covalent" evidence="8">
    <location>
        <position position="36"/>
    </location>
    <ligand>
        <name>heme c</name>
        <dbReference type="ChEBI" id="CHEBI:61717"/>
        <label>1</label>
    </ligand>
</feature>
<keyword evidence="7 9" id="KW-0408">Iron</keyword>
<dbReference type="KEGG" id="scor:J3U87_00060"/>
<keyword evidence="2" id="KW-0813">Transport</keyword>
<feature type="binding site" description="axial binding residue" evidence="9">
    <location>
        <position position="137"/>
    </location>
    <ligand>
        <name>heme c</name>
        <dbReference type="ChEBI" id="CHEBI:61717"/>
        <label>2</label>
    </ligand>
    <ligandPart>
        <name>Fe</name>
        <dbReference type="ChEBI" id="CHEBI:18248"/>
    </ligandPart>
</feature>
<evidence type="ECO:0000256" key="2">
    <source>
        <dbReference type="ARBA" id="ARBA00022448"/>
    </source>
</evidence>
<gene>
    <name evidence="12" type="ORF">J3U87_00060</name>
</gene>
<dbReference type="Pfam" id="PF00034">
    <property type="entry name" value="Cytochrom_C"/>
    <property type="match status" value="2"/>
</dbReference>
<dbReference type="RefSeq" id="WP_237380903.1">
    <property type="nucleotide sequence ID" value="NZ_CP071793.1"/>
</dbReference>
<keyword evidence="3 8" id="KW-0349">Heme</keyword>
<feature type="domain" description="Cytochrome c" evidence="11">
    <location>
        <begin position="24"/>
        <end position="111"/>
    </location>
</feature>
<feature type="binding site" description="covalent" evidence="8">
    <location>
        <position position="136"/>
    </location>
    <ligand>
        <name>heme c</name>
        <dbReference type="ChEBI" id="CHEBI:61717"/>
        <label>2</label>
    </ligand>
</feature>
<comment type="PTM">
    <text evidence="8">Binds 2 heme c groups covalently per subunit.</text>
</comment>
<dbReference type="AlphaFoldDB" id="A0A8A4TMQ4"/>
<evidence type="ECO:0000256" key="3">
    <source>
        <dbReference type="ARBA" id="ARBA00022617"/>
    </source>
</evidence>
<protein>
    <submittedName>
        <fullName evidence="12">Cytochrome c4</fullName>
    </submittedName>
</protein>
<dbReference type="InterPro" id="IPR036909">
    <property type="entry name" value="Cyt_c-like_dom_sf"/>
</dbReference>
<evidence type="ECO:0000256" key="10">
    <source>
        <dbReference type="SAM" id="SignalP"/>
    </source>
</evidence>
<feature type="binding site" description="axial binding residue" evidence="9">
    <location>
        <position position="40"/>
    </location>
    <ligand>
        <name>heme c</name>
        <dbReference type="ChEBI" id="CHEBI:61717"/>
        <label>1</label>
    </ligand>
    <ligandPart>
        <name>Fe</name>
        <dbReference type="ChEBI" id="CHEBI:18248"/>
    </ligandPart>
</feature>
<dbReference type="PANTHER" id="PTHR33751:SF9">
    <property type="entry name" value="CYTOCHROME C4"/>
    <property type="match status" value="1"/>
</dbReference>
<dbReference type="InterPro" id="IPR050597">
    <property type="entry name" value="Cytochrome_c_Oxidase_Subunit"/>
</dbReference>
<dbReference type="PIRSF" id="PIRSF000005">
    <property type="entry name" value="Cytochrome_c4"/>
    <property type="match status" value="1"/>
</dbReference>
<feature type="binding site" description="axial binding residue" evidence="9">
    <location>
        <position position="184"/>
    </location>
    <ligand>
        <name>heme c</name>
        <dbReference type="ChEBI" id="CHEBI:61717"/>
        <label>2</label>
    </ligand>
    <ligandPart>
        <name>Fe</name>
        <dbReference type="ChEBI" id="CHEBI:18248"/>
    </ligandPart>
</feature>
<name>A0A8A4TMQ4_SULCO</name>
<evidence type="ECO:0000256" key="4">
    <source>
        <dbReference type="ARBA" id="ARBA00022723"/>
    </source>
</evidence>
<feature type="binding site" description="axial binding residue" evidence="9">
    <location>
        <position position="87"/>
    </location>
    <ligand>
        <name>heme c</name>
        <dbReference type="ChEBI" id="CHEBI:61717"/>
        <label>1</label>
    </ligand>
    <ligandPart>
        <name>Fe</name>
        <dbReference type="ChEBI" id="CHEBI:18248"/>
    </ligandPart>
</feature>
<accession>A0A8A4TMQ4</accession>
<feature type="chain" id="PRO_5035326990" evidence="10">
    <location>
        <begin position="23"/>
        <end position="208"/>
    </location>
</feature>
<feature type="signal peptide" evidence="10">
    <location>
        <begin position="1"/>
        <end position="22"/>
    </location>
</feature>
<evidence type="ECO:0000256" key="7">
    <source>
        <dbReference type="ARBA" id="ARBA00023004"/>
    </source>
</evidence>
<dbReference type="GO" id="GO:0020037">
    <property type="term" value="F:heme binding"/>
    <property type="evidence" value="ECO:0007669"/>
    <property type="project" value="InterPro"/>
</dbReference>
<organism evidence="12 13">
    <name type="scientific">Sulfidibacter corallicola</name>
    <dbReference type="NCBI Taxonomy" id="2818388"/>
    <lineage>
        <taxon>Bacteria</taxon>
        <taxon>Pseudomonadati</taxon>
        <taxon>Acidobacteriota</taxon>
        <taxon>Holophagae</taxon>
        <taxon>Acanthopleuribacterales</taxon>
        <taxon>Acanthopleuribacteraceae</taxon>
        <taxon>Sulfidibacter</taxon>
    </lineage>
</organism>
<reference evidence="12" key="1">
    <citation type="submission" date="2021-03" db="EMBL/GenBank/DDBJ databases">
        <title>Acanthopleuribacteraceae sp. M133.</title>
        <authorList>
            <person name="Wang G."/>
        </authorList>
    </citation>
    <scope>NUCLEOTIDE SEQUENCE</scope>
    <source>
        <strain evidence="12">M133</strain>
    </source>
</reference>
<dbReference type="GO" id="GO:0005506">
    <property type="term" value="F:iron ion binding"/>
    <property type="evidence" value="ECO:0007669"/>
    <property type="project" value="InterPro"/>
</dbReference>
<evidence type="ECO:0000259" key="11">
    <source>
        <dbReference type="PROSITE" id="PS51007"/>
    </source>
</evidence>
<feature type="binding site" description="covalent" evidence="8">
    <location>
        <position position="39"/>
    </location>
    <ligand>
        <name>heme c</name>
        <dbReference type="ChEBI" id="CHEBI:61717"/>
        <label>1</label>
    </ligand>
</feature>
<evidence type="ECO:0000256" key="8">
    <source>
        <dbReference type="PIRSR" id="PIRSR000005-1"/>
    </source>
</evidence>
<keyword evidence="10" id="KW-0732">Signal</keyword>
<evidence type="ECO:0000256" key="9">
    <source>
        <dbReference type="PIRSR" id="PIRSR000005-2"/>
    </source>
</evidence>
<comment type="subcellular location">
    <subcellularLocation>
        <location evidence="1">Periplasm</location>
    </subcellularLocation>
</comment>
<dbReference type="GO" id="GO:0009055">
    <property type="term" value="F:electron transfer activity"/>
    <property type="evidence" value="ECO:0007669"/>
    <property type="project" value="InterPro"/>
</dbReference>
<sequence length="208" mass="22739">MQFVKTVLVLLALAFCSGMLWAGGDAAKGKTLYATCIACHGADGHGMKALNSPQIAGQEDWYLERQLKNYKDGIRGSDPKDTFGMQMRPMAMTLTSDQAIADVIAYIKTLKPKKPESTIQGDAAKGKNLYVTCATCHGQKAEGMKALNAPALTGLQDWYMLTQLKNYKNGVRGKHPKDIYGMQMAPMAMTLPNEQAIKDVIAYIKTLK</sequence>
<dbReference type="SUPFAM" id="SSF46626">
    <property type="entry name" value="Cytochrome c"/>
    <property type="match status" value="2"/>
</dbReference>
<keyword evidence="13" id="KW-1185">Reference proteome</keyword>
<evidence type="ECO:0000256" key="5">
    <source>
        <dbReference type="ARBA" id="ARBA00022764"/>
    </source>
</evidence>
<feature type="domain" description="Cytochrome c" evidence="11">
    <location>
        <begin position="121"/>
        <end position="208"/>
    </location>
</feature>
<evidence type="ECO:0000256" key="6">
    <source>
        <dbReference type="ARBA" id="ARBA00022982"/>
    </source>
</evidence>
<proteinExistence type="predicted"/>
<evidence type="ECO:0000313" key="13">
    <source>
        <dbReference type="Proteomes" id="UP000663929"/>
    </source>
</evidence>
<dbReference type="InterPro" id="IPR024167">
    <property type="entry name" value="Cytochrome_c4-like"/>
</dbReference>
<keyword evidence="4 9" id="KW-0479">Metal-binding</keyword>